<keyword evidence="5" id="KW-0175">Coiled coil</keyword>
<dbReference type="NCBIfam" id="TIGR01730">
    <property type="entry name" value="RND_mfp"/>
    <property type="match status" value="1"/>
</dbReference>
<gene>
    <name evidence="8" type="ORF">MMG00_09980</name>
</gene>
<evidence type="ECO:0000256" key="4">
    <source>
        <dbReference type="ARBA" id="ARBA00023136"/>
    </source>
</evidence>
<dbReference type="Proteomes" id="UP000829542">
    <property type="component" value="Chromosome"/>
</dbReference>
<feature type="domain" description="p-hydroxybenzoic acid efflux pump subunit AaeA-like beta-barrel" evidence="7">
    <location>
        <begin position="188"/>
        <end position="287"/>
    </location>
</feature>
<dbReference type="InterPro" id="IPR006143">
    <property type="entry name" value="RND_pump_MFP"/>
</dbReference>
<protein>
    <submittedName>
        <fullName evidence="8">HlyD family secretion protein</fullName>
    </submittedName>
</protein>
<dbReference type="InterPro" id="IPR050393">
    <property type="entry name" value="MFP_Efflux_Pump"/>
</dbReference>
<dbReference type="EMBL" id="CP093379">
    <property type="protein sequence ID" value="UNM95549.1"/>
    <property type="molecule type" value="Genomic_DNA"/>
</dbReference>
<evidence type="ECO:0000259" key="6">
    <source>
        <dbReference type="Pfam" id="PF25917"/>
    </source>
</evidence>
<keyword evidence="3" id="KW-1133">Transmembrane helix</keyword>
<evidence type="ECO:0000256" key="2">
    <source>
        <dbReference type="ARBA" id="ARBA00022692"/>
    </source>
</evidence>
<evidence type="ECO:0000256" key="3">
    <source>
        <dbReference type="ARBA" id="ARBA00022989"/>
    </source>
</evidence>
<proteinExistence type="inferred from homology"/>
<evidence type="ECO:0000256" key="1">
    <source>
        <dbReference type="ARBA" id="ARBA00009477"/>
    </source>
</evidence>
<keyword evidence="9" id="KW-1185">Reference proteome</keyword>
<evidence type="ECO:0000256" key="5">
    <source>
        <dbReference type="SAM" id="Coils"/>
    </source>
</evidence>
<evidence type="ECO:0000313" key="9">
    <source>
        <dbReference type="Proteomes" id="UP000829542"/>
    </source>
</evidence>
<name>A0ABY3WY61_9GAMM</name>
<evidence type="ECO:0000259" key="7">
    <source>
        <dbReference type="Pfam" id="PF25963"/>
    </source>
</evidence>
<organism evidence="8 9">
    <name type="scientific">Ignatzschineria rhizosphaerae</name>
    <dbReference type="NCBI Taxonomy" id="2923279"/>
    <lineage>
        <taxon>Bacteria</taxon>
        <taxon>Pseudomonadati</taxon>
        <taxon>Pseudomonadota</taxon>
        <taxon>Gammaproteobacteria</taxon>
        <taxon>Cardiobacteriales</taxon>
        <taxon>Ignatzschineriaceae</taxon>
        <taxon>Ignatzschineria</taxon>
    </lineage>
</organism>
<dbReference type="InterPro" id="IPR058625">
    <property type="entry name" value="MdtA-like_BSH"/>
</dbReference>
<evidence type="ECO:0000313" key="8">
    <source>
        <dbReference type="EMBL" id="UNM95549.1"/>
    </source>
</evidence>
<comment type="similarity">
    <text evidence="1">Belongs to the membrane fusion protein (MFP) (TC 8.A.1) family.</text>
</comment>
<dbReference type="PANTHER" id="PTHR30367:SF1">
    <property type="entry name" value="MULTIDRUG RESISTANCE PROTEIN MDTN"/>
    <property type="match status" value="1"/>
</dbReference>
<accession>A0ABY3WY61</accession>
<dbReference type="InterPro" id="IPR058634">
    <property type="entry name" value="AaeA-lik-b-barrel"/>
</dbReference>
<dbReference type="PANTHER" id="PTHR30367">
    <property type="entry name" value="P-HYDROXYBENZOIC ACID EFFLUX PUMP SUBUNIT AAEA-RELATED"/>
    <property type="match status" value="1"/>
</dbReference>
<sequence length="298" mass="33631">MNASLKRYLITVIALFALILTAYQLWNFYVLGGWTRDGRIRADVIEVSAQVAGKLIDLPISDNQLVQKGDLLFRIDPIDYEINLKNAKAQLAQLKIRQEQALHQYHRRTELGSAAAISLEHLEEAKYSLDLLNDQVEQAEIQVEKAELDFSRTNIYAAESGYITNMQLREGDYIPAGTPLFALVDSNSFHVVGYFEETKLSYIDVGRRVELLPYNGNPKMYGCITGFGRAIFDQSAQTGEMLLQSVKPNYPWVTLAQRVPVTIAFDHSLKEIDTQNLIAGTTVTVVVLDQWCEDLEPQ</sequence>
<dbReference type="Pfam" id="PF25963">
    <property type="entry name" value="Beta-barrel_AAEA"/>
    <property type="match status" value="1"/>
</dbReference>
<feature type="domain" description="Multidrug resistance protein MdtA-like barrel-sandwich hybrid" evidence="6">
    <location>
        <begin position="44"/>
        <end position="185"/>
    </location>
</feature>
<dbReference type="RefSeq" id="WP_242147905.1">
    <property type="nucleotide sequence ID" value="NZ_CP093379.1"/>
</dbReference>
<feature type="coiled-coil region" evidence="5">
    <location>
        <begin position="84"/>
        <end position="149"/>
    </location>
</feature>
<keyword evidence="4" id="KW-0472">Membrane</keyword>
<dbReference type="Pfam" id="PF25917">
    <property type="entry name" value="BSH_RND"/>
    <property type="match status" value="1"/>
</dbReference>
<reference evidence="8 9" key="1">
    <citation type="submission" date="2022-03" db="EMBL/GenBank/DDBJ databases">
        <title>Ignatzschineria rhizosphaerae HR5S32.</title>
        <authorList>
            <person name="Sun J.Q."/>
            <person name="Feng J.Y."/>
        </authorList>
    </citation>
    <scope>NUCLEOTIDE SEQUENCE [LARGE SCALE GENOMIC DNA]</scope>
    <source>
        <strain evidence="8 9">HR5S32</strain>
    </source>
</reference>
<keyword evidence="2" id="KW-0812">Transmembrane</keyword>